<gene>
    <name evidence="1" type="ORF">D7S86_02475</name>
</gene>
<comment type="caution">
    <text evidence="1">The sequence shown here is derived from an EMBL/GenBank/DDBJ whole genome shotgun (WGS) entry which is preliminary data.</text>
</comment>
<accession>A0A494Y9L7</accession>
<reference evidence="1 2" key="1">
    <citation type="submission" date="2018-10" db="EMBL/GenBank/DDBJ databases">
        <title>Robbsia sp. DHC34, isolated from soil.</title>
        <authorList>
            <person name="Gao Z.-H."/>
            <person name="Qiu L.-H."/>
        </authorList>
    </citation>
    <scope>NUCLEOTIDE SEQUENCE [LARGE SCALE GENOMIC DNA]</scope>
    <source>
        <strain evidence="1 2">DHC34</strain>
    </source>
</reference>
<protein>
    <submittedName>
        <fullName evidence="1">Uncharacterized protein</fullName>
    </submittedName>
</protein>
<proteinExistence type="predicted"/>
<evidence type="ECO:0000313" key="1">
    <source>
        <dbReference type="EMBL" id="RKP58815.1"/>
    </source>
</evidence>
<dbReference type="InterPro" id="IPR054636">
    <property type="entry name" value="CydP"/>
</dbReference>
<keyword evidence="2" id="KW-1185">Reference proteome</keyword>
<sequence length="73" mass="7865">MNLLHSAFDRARRRGTLKFELAAVLLIKAALLFVLKTLCFSHPAAEHMQLPPATVAQALLGPAVSAEGPHHAK</sequence>
<organism evidence="1 2">
    <name type="scientific">Pararobbsia silviterrae</name>
    <dbReference type="NCBI Taxonomy" id="1792498"/>
    <lineage>
        <taxon>Bacteria</taxon>
        <taxon>Pseudomonadati</taxon>
        <taxon>Pseudomonadota</taxon>
        <taxon>Betaproteobacteria</taxon>
        <taxon>Burkholderiales</taxon>
        <taxon>Burkholderiaceae</taxon>
        <taxon>Pararobbsia</taxon>
    </lineage>
</organism>
<dbReference type="NCBIfam" id="NF045611">
    <property type="entry name" value="small_CydP"/>
    <property type="match status" value="1"/>
</dbReference>
<dbReference type="Proteomes" id="UP000270342">
    <property type="component" value="Unassembled WGS sequence"/>
</dbReference>
<dbReference type="OrthoDB" id="9101846at2"/>
<dbReference type="EMBL" id="RBZU01000001">
    <property type="protein sequence ID" value="RKP58815.1"/>
    <property type="molecule type" value="Genomic_DNA"/>
</dbReference>
<name>A0A494Y9L7_9BURK</name>
<dbReference type="AlphaFoldDB" id="A0A494Y9L7"/>
<dbReference type="RefSeq" id="WP_121083007.1">
    <property type="nucleotide sequence ID" value="NZ_RBZU01000001.1"/>
</dbReference>
<evidence type="ECO:0000313" key="2">
    <source>
        <dbReference type="Proteomes" id="UP000270342"/>
    </source>
</evidence>